<dbReference type="InterPro" id="IPR029044">
    <property type="entry name" value="Nucleotide-diphossugar_trans"/>
</dbReference>
<dbReference type="PANTHER" id="PTHR22916:SF3">
    <property type="entry name" value="UDP-GLCNAC:BETAGAL BETA-1,3-N-ACETYLGLUCOSAMINYLTRANSFERASE-LIKE PROTEIN 1"/>
    <property type="match status" value="1"/>
</dbReference>
<evidence type="ECO:0000313" key="4">
    <source>
        <dbReference type="Proteomes" id="UP000283833"/>
    </source>
</evidence>
<sequence>MKENTNCLINYSIIIPHKNTPLLLRRCLDSIPERDDIEVIIVDDNSMNINWDDWKFNTNVSLLKTYKNKGAGFARNIGLKRAVGKWILFADSDDFFSQQFTLLLDGYRDSDYDIIYFMFTSVYSDSLLPSNRASSAIKRLKNADKSKQLDKVRYKNYAPWAKMFSHSFLQSLGVVFDETKAANDVWFSVFSAHNAKKVFLDNHVLYCVTQSKRSIEYTKNTDLLLDRFYVSWKLNENLKIWGKYEYRVNLFYYLFVSVGEKKIFLIVWKKILKDYSFFFFCFDCIIMLFKAIIFLFKK</sequence>
<keyword evidence="1" id="KW-0812">Transmembrane</keyword>
<proteinExistence type="predicted"/>
<evidence type="ECO:0000259" key="2">
    <source>
        <dbReference type="Pfam" id="PF00535"/>
    </source>
</evidence>
<accession>A0A3E4KIN5</accession>
<dbReference type="InterPro" id="IPR001173">
    <property type="entry name" value="Glyco_trans_2-like"/>
</dbReference>
<organism evidence="3 4">
    <name type="scientific">Phocaeicola vulgatus</name>
    <name type="common">Bacteroides vulgatus</name>
    <dbReference type="NCBI Taxonomy" id="821"/>
    <lineage>
        <taxon>Bacteria</taxon>
        <taxon>Pseudomonadati</taxon>
        <taxon>Bacteroidota</taxon>
        <taxon>Bacteroidia</taxon>
        <taxon>Bacteroidales</taxon>
        <taxon>Bacteroidaceae</taxon>
        <taxon>Phocaeicola</taxon>
    </lineage>
</organism>
<feature type="transmembrane region" description="Helical" evidence="1">
    <location>
        <begin position="275"/>
        <end position="296"/>
    </location>
</feature>
<evidence type="ECO:0000256" key="1">
    <source>
        <dbReference type="SAM" id="Phobius"/>
    </source>
</evidence>
<dbReference type="CDD" id="cd00761">
    <property type="entry name" value="Glyco_tranf_GTA_type"/>
    <property type="match status" value="1"/>
</dbReference>
<dbReference type="AlphaFoldDB" id="A0A3E4KIN5"/>
<keyword evidence="3" id="KW-0808">Transferase</keyword>
<comment type="caution">
    <text evidence="3">The sequence shown here is derived from an EMBL/GenBank/DDBJ whole genome shotgun (WGS) entry which is preliminary data.</text>
</comment>
<dbReference type="Proteomes" id="UP000283833">
    <property type="component" value="Unassembled WGS sequence"/>
</dbReference>
<keyword evidence="1" id="KW-0472">Membrane</keyword>
<reference evidence="3 4" key="1">
    <citation type="submission" date="2018-08" db="EMBL/GenBank/DDBJ databases">
        <title>A genome reference for cultivated species of the human gut microbiota.</title>
        <authorList>
            <person name="Zou Y."/>
            <person name="Xue W."/>
            <person name="Luo G."/>
        </authorList>
    </citation>
    <scope>NUCLEOTIDE SEQUENCE [LARGE SCALE GENOMIC DNA]</scope>
    <source>
        <strain evidence="3 4">AF18-14</strain>
    </source>
</reference>
<dbReference type="EMBL" id="QRXI01000054">
    <property type="protein sequence ID" value="RGT86133.1"/>
    <property type="molecule type" value="Genomic_DNA"/>
</dbReference>
<dbReference type="Pfam" id="PF00535">
    <property type="entry name" value="Glycos_transf_2"/>
    <property type="match status" value="1"/>
</dbReference>
<dbReference type="SUPFAM" id="SSF53448">
    <property type="entry name" value="Nucleotide-diphospho-sugar transferases"/>
    <property type="match status" value="1"/>
</dbReference>
<dbReference type="PANTHER" id="PTHR22916">
    <property type="entry name" value="GLYCOSYLTRANSFERASE"/>
    <property type="match status" value="1"/>
</dbReference>
<gene>
    <name evidence="3" type="ORF">DWX04_21725</name>
</gene>
<dbReference type="RefSeq" id="WP_117697005.1">
    <property type="nucleotide sequence ID" value="NZ_QRXI01000054.1"/>
</dbReference>
<protein>
    <submittedName>
        <fullName evidence="3">Glycosyltransferase family 2 protein</fullName>
    </submittedName>
</protein>
<dbReference type="Gene3D" id="3.90.550.10">
    <property type="entry name" value="Spore Coat Polysaccharide Biosynthesis Protein SpsA, Chain A"/>
    <property type="match status" value="1"/>
</dbReference>
<feature type="domain" description="Glycosyltransferase 2-like" evidence="2">
    <location>
        <begin position="12"/>
        <end position="139"/>
    </location>
</feature>
<dbReference type="GO" id="GO:0016758">
    <property type="term" value="F:hexosyltransferase activity"/>
    <property type="evidence" value="ECO:0007669"/>
    <property type="project" value="UniProtKB-ARBA"/>
</dbReference>
<keyword evidence="1" id="KW-1133">Transmembrane helix</keyword>
<name>A0A3E4KIN5_PHOVU</name>
<evidence type="ECO:0000313" key="3">
    <source>
        <dbReference type="EMBL" id="RGT86133.1"/>
    </source>
</evidence>